<feature type="binding site" evidence="6">
    <location>
        <position position="324"/>
    </location>
    <ligand>
        <name>Mn(2+)</name>
        <dbReference type="ChEBI" id="CHEBI:29035"/>
        <label>1</label>
    </ligand>
</feature>
<feature type="binding site" evidence="6">
    <location>
        <position position="283"/>
    </location>
    <ligand>
        <name>Mn(2+)</name>
        <dbReference type="ChEBI" id="CHEBI:29035"/>
        <label>2</label>
    </ligand>
</feature>
<comment type="subcellular location">
    <subcellularLocation>
        <location evidence="6">Cytoplasm</location>
    </subcellularLocation>
</comment>
<dbReference type="Gene3D" id="3.30.70.1250">
    <property type="entry name" value="Phosphopentomutase"/>
    <property type="match status" value="1"/>
</dbReference>
<dbReference type="GO" id="GO:0006015">
    <property type="term" value="P:5-phosphoribose 1-diphosphate biosynthetic process"/>
    <property type="evidence" value="ECO:0007669"/>
    <property type="project" value="UniProtKB-UniPathway"/>
</dbReference>
<dbReference type="InterPro" id="IPR024052">
    <property type="entry name" value="Phosphopentomutase_DeoB_cap_sf"/>
</dbReference>
<evidence type="ECO:0000256" key="7">
    <source>
        <dbReference type="NCBIfam" id="TIGR01696"/>
    </source>
</evidence>
<dbReference type="InterPro" id="IPR010045">
    <property type="entry name" value="DeoB"/>
</dbReference>
<keyword evidence="5 6" id="KW-0413">Isomerase</keyword>
<dbReference type="Pfam" id="PF01676">
    <property type="entry name" value="Metalloenzyme"/>
    <property type="match status" value="1"/>
</dbReference>
<feature type="binding site" evidence="6">
    <location>
        <position position="336"/>
    </location>
    <ligand>
        <name>Mn(2+)</name>
        <dbReference type="ChEBI" id="CHEBI:29035"/>
        <label>2</label>
    </ligand>
</feature>
<dbReference type="PIRSF" id="PIRSF001491">
    <property type="entry name" value="Ppentomutase"/>
    <property type="match status" value="1"/>
</dbReference>
<name>A0A0L0W7D6_GOTPU</name>
<evidence type="ECO:0000256" key="6">
    <source>
        <dbReference type="HAMAP-Rule" id="MF_00740"/>
    </source>
</evidence>
<dbReference type="PANTHER" id="PTHR21110:SF0">
    <property type="entry name" value="PHOSPHOPENTOMUTASE"/>
    <property type="match status" value="1"/>
</dbReference>
<dbReference type="InterPro" id="IPR017850">
    <property type="entry name" value="Alkaline_phosphatase_core_sf"/>
</dbReference>
<dbReference type="GO" id="GO:0009117">
    <property type="term" value="P:nucleotide metabolic process"/>
    <property type="evidence" value="ECO:0007669"/>
    <property type="project" value="UniProtKB-UniRule"/>
</dbReference>
<dbReference type="CDD" id="cd16009">
    <property type="entry name" value="PPM"/>
    <property type="match status" value="1"/>
</dbReference>
<dbReference type="Proteomes" id="UP000037267">
    <property type="component" value="Unassembled WGS sequence"/>
</dbReference>
<evidence type="ECO:0000256" key="1">
    <source>
        <dbReference type="ARBA" id="ARBA00010373"/>
    </source>
</evidence>
<dbReference type="PANTHER" id="PTHR21110">
    <property type="entry name" value="PHOSPHOPENTOMUTASE"/>
    <property type="match status" value="1"/>
</dbReference>
<feature type="binding site" evidence="6">
    <location>
        <position position="288"/>
    </location>
    <ligand>
        <name>Mn(2+)</name>
        <dbReference type="ChEBI" id="CHEBI:29035"/>
        <label>2</label>
    </ligand>
</feature>
<dbReference type="PATRIC" id="fig|1503.3.peg.728"/>
<sequence length="390" mass="43397">MISNVTLIVLDSVGVGELPDASEYGDEGSNTVSNILKTVKNVQLPNLSKLGLGKIDSVHGLDSPENVIGCYGKSKEKSKGKDTTTGHWEISGIILDEPFPTFPNGFPSEIIKKFEKSIKTKILGNKVASGTAIIEELGEKHMETGYPIVYTSADSVFQIAAHEDIIPLNRLYEICKIARELLQGQYGVGRVIARPFIGEKGKFTRTSNRKDFSIEPIGETILDKIKSSEYEVMAVGKIEDIFSGRGITKSMHTEDNMDGVDKTIEFMKMHKKGLIFTNLVDFDMKYGHRNDPENYAKALEDFDRRLPEIMNNLNNDEVLIITADHGCDPTTESTDHSREYIPILIYGEKIKKDVNIGVRETFADIGETILDLLSIEKLKNGTSFSKKILK</sequence>
<comment type="caution">
    <text evidence="9">The sequence shown here is derived from an EMBL/GenBank/DDBJ whole genome shotgun (WGS) entry which is preliminary data.</text>
</comment>
<evidence type="ECO:0000256" key="4">
    <source>
        <dbReference type="ARBA" id="ARBA00023211"/>
    </source>
</evidence>
<organism evidence="9 10">
    <name type="scientific">Gottschalkia purinilytica</name>
    <name type="common">Clostridium purinilyticum</name>
    <dbReference type="NCBI Taxonomy" id="1503"/>
    <lineage>
        <taxon>Bacteria</taxon>
        <taxon>Bacillati</taxon>
        <taxon>Bacillota</taxon>
        <taxon>Tissierellia</taxon>
        <taxon>Tissierellales</taxon>
        <taxon>Gottschalkiaceae</taxon>
        <taxon>Gottschalkia</taxon>
    </lineage>
</organism>
<dbReference type="UniPathway" id="UPA00087">
    <property type="reaction ID" value="UER00173"/>
</dbReference>
<dbReference type="GO" id="GO:0008973">
    <property type="term" value="F:phosphopentomutase activity"/>
    <property type="evidence" value="ECO:0007669"/>
    <property type="project" value="UniProtKB-UniRule"/>
</dbReference>
<dbReference type="STRING" id="1503.CLPU_17c00490"/>
<dbReference type="GO" id="GO:0006018">
    <property type="term" value="P:2-deoxyribose 1-phosphate catabolic process"/>
    <property type="evidence" value="ECO:0007669"/>
    <property type="project" value="UniProtKB-UniRule"/>
</dbReference>
<keyword evidence="10" id="KW-1185">Reference proteome</keyword>
<protein>
    <recommendedName>
        <fullName evidence="6 7">Phosphopentomutase</fullName>
        <ecNumber evidence="6 7">5.4.2.7</ecNumber>
    </recommendedName>
    <alternativeName>
        <fullName evidence="6">Phosphodeoxyribomutase</fullName>
    </alternativeName>
</protein>
<proteinExistence type="inferred from homology"/>
<feature type="binding site" evidence="6">
    <location>
        <position position="325"/>
    </location>
    <ligand>
        <name>Mn(2+)</name>
        <dbReference type="ChEBI" id="CHEBI:29035"/>
        <label>1</label>
    </ligand>
</feature>
<evidence type="ECO:0000313" key="10">
    <source>
        <dbReference type="Proteomes" id="UP000037267"/>
    </source>
</evidence>
<comment type="pathway">
    <text evidence="6">Carbohydrate degradation; 2-deoxy-D-ribose 1-phosphate degradation; D-glyceraldehyde 3-phosphate and acetaldehyde from 2-deoxy-alpha-D-ribose 1-phosphate: step 1/2.</text>
</comment>
<comment type="function">
    <text evidence="6">Isomerase that catalyzes the conversion of deoxy-ribose 1-phosphate (dRib-1-P) and ribose 1-phosphate (Rib-1-P) to deoxy-ribose 5-phosphate (dRib-5-P) and ribose 5-phosphate (Rib-5-P), respectively.</text>
</comment>
<comment type="similarity">
    <text evidence="1 6">Belongs to the phosphopentomutase family.</text>
</comment>
<dbReference type="GO" id="GO:0000287">
    <property type="term" value="F:magnesium ion binding"/>
    <property type="evidence" value="ECO:0007669"/>
    <property type="project" value="UniProtKB-UniRule"/>
</dbReference>
<reference evidence="10" key="1">
    <citation type="submission" date="2015-07" db="EMBL/GenBank/DDBJ databases">
        <title>Draft genome sequence of the purine-degrading Gottschalkia purinilyticum DSM 1384 (formerly Clostridium purinilyticum).</title>
        <authorList>
            <person name="Poehlein A."/>
            <person name="Schiel-Bengelsdorf B."/>
            <person name="Bengelsdorf F.R."/>
            <person name="Daniel R."/>
            <person name="Duerre P."/>
        </authorList>
    </citation>
    <scope>NUCLEOTIDE SEQUENCE [LARGE SCALE GENOMIC DNA]</scope>
    <source>
        <strain evidence="10">DSM 1384</strain>
    </source>
</reference>
<keyword evidence="3 6" id="KW-0479">Metal-binding</keyword>
<dbReference type="InterPro" id="IPR006124">
    <property type="entry name" value="Metalloenzyme"/>
</dbReference>
<dbReference type="SUPFAM" id="SSF53649">
    <property type="entry name" value="Alkaline phosphatase-like"/>
    <property type="match status" value="1"/>
</dbReference>
<comment type="cofactor">
    <cofactor evidence="6">
        <name>Mn(2+)</name>
        <dbReference type="ChEBI" id="CHEBI:29035"/>
    </cofactor>
    <text evidence="6">Binds 2 manganese ions.</text>
</comment>
<dbReference type="EC" id="5.4.2.7" evidence="6 7"/>
<evidence type="ECO:0000313" key="9">
    <source>
        <dbReference type="EMBL" id="KNF07424.1"/>
    </source>
</evidence>
<gene>
    <name evidence="6 9" type="primary">deoB</name>
    <name evidence="9" type="ORF">CLPU_17c00490</name>
</gene>
<dbReference type="SUPFAM" id="SSF143856">
    <property type="entry name" value="DeoB insert domain-like"/>
    <property type="match status" value="1"/>
</dbReference>
<dbReference type="Gene3D" id="3.40.720.10">
    <property type="entry name" value="Alkaline Phosphatase, subunit A"/>
    <property type="match status" value="1"/>
</dbReference>
<feature type="domain" description="Metalloenzyme" evidence="8">
    <location>
        <begin position="4"/>
        <end position="377"/>
    </location>
</feature>
<keyword evidence="2 6" id="KW-0963">Cytoplasm</keyword>
<dbReference type="GO" id="GO:0030145">
    <property type="term" value="F:manganese ion binding"/>
    <property type="evidence" value="ECO:0007669"/>
    <property type="project" value="UniProtKB-UniRule"/>
</dbReference>
<evidence type="ECO:0000256" key="2">
    <source>
        <dbReference type="ARBA" id="ARBA00022490"/>
    </source>
</evidence>
<dbReference type="GO" id="GO:0005829">
    <property type="term" value="C:cytosol"/>
    <property type="evidence" value="ECO:0007669"/>
    <property type="project" value="TreeGrafter"/>
</dbReference>
<evidence type="ECO:0000256" key="5">
    <source>
        <dbReference type="ARBA" id="ARBA00023235"/>
    </source>
</evidence>
<dbReference type="NCBIfam" id="NF003766">
    <property type="entry name" value="PRK05362.1"/>
    <property type="match status" value="1"/>
</dbReference>
<dbReference type="AlphaFoldDB" id="A0A0L0W7D6"/>
<dbReference type="NCBIfam" id="TIGR01696">
    <property type="entry name" value="deoB"/>
    <property type="match status" value="1"/>
</dbReference>
<evidence type="ECO:0000259" key="8">
    <source>
        <dbReference type="Pfam" id="PF01676"/>
    </source>
</evidence>
<dbReference type="EMBL" id="LGSS01000017">
    <property type="protein sequence ID" value="KNF07424.1"/>
    <property type="molecule type" value="Genomic_DNA"/>
</dbReference>
<accession>A0A0L0W7D6</accession>
<comment type="catalytic activity">
    <reaction evidence="6">
        <text>alpha-D-ribose 1-phosphate = D-ribose 5-phosphate</text>
        <dbReference type="Rhea" id="RHEA:18793"/>
        <dbReference type="ChEBI" id="CHEBI:57720"/>
        <dbReference type="ChEBI" id="CHEBI:78346"/>
        <dbReference type="EC" id="5.4.2.7"/>
    </reaction>
</comment>
<keyword evidence="4 6" id="KW-0464">Manganese</keyword>
<feature type="binding site" evidence="6">
    <location>
        <position position="11"/>
    </location>
    <ligand>
        <name>Mn(2+)</name>
        <dbReference type="ChEBI" id="CHEBI:29035"/>
        <label>1</label>
    </ligand>
</feature>
<dbReference type="RefSeq" id="WP_050356263.1">
    <property type="nucleotide sequence ID" value="NZ_LGSS01000017.1"/>
</dbReference>
<dbReference type="FunFam" id="3.30.70.1250:FF:000001">
    <property type="entry name" value="Phosphopentomutase"/>
    <property type="match status" value="1"/>
</dbReference>
<dbReference type="GO" id="GO:0043094">
    <property type="term" value="P:metabolic compound salvage"/>
    <property type="evidence" value="ECO:0007669"/>
    <property type="project" value="UniProtKB-UniRule"/>
</dbReference>
<dbReference type="HAMAP" id="MF_00740">
    <property type="entry name" value="Phosphopentomut"/>
    <property type="match status" value="1"/>
</dbReference>
<comment type="catalytic activity">
    <reaction evidence="6">
        <text>2-deoxy-alpha-D-ribose 1-phosphate = 2-deoxy-D-ribose 5-phosphate</text>
        <dbReference type="Rhea" id="RHEA:27658"/>
        <dbReference type="ChEBI" id="CHEBI:57259"/>
        <dbReference type="ChEBI" id="CHEBI:62877"/>
        <dbReference type="EC" id="5.4.2.7"/>
    </reaction>
</comment>
<evidence type="ECO:0000256" key="3">
    <source>
        <dbReference type="ARBA" id="ARBA00022723"/>
    </source>
</evidence>
<dbReference type="OrthoDB" id="9769930at2"/>